<dbReference type="GO" id="GO:0003700">
    <property type="term" value="F:DNA-binding transcription factor activity"/>
    <property type="evidence" value="ECO:0007669"/>
    <property type="project" value="InterPro"/>
</dbReference>
<evidence type="ECO:0000256" key="3">
    <source>
        <dbReference type="ARBA" id="ARBA00023125"/>
    </source>
</evidence>
<dbReference type="OrthoDB" id="9804958at2"/>
<dbReference type="InterPro" id="IPR036390">
    <property type="entry name" value="WH_DNA-bd_sf"/>
</dbReference>
<proteinExistence type="inferred from homology"/>
<dbReference type="PANTHER" id="PTHR30537">
    <property type="entry name" value="HTH-TYPE TRANSCRIPTIONAL REGULATOR"/>
    <property type="match status" value="1"/>
</dbReference>
<dbReference type="InterPro" id="IPR005119">
    <property type="entry name" value="LysR_subst-bd"/>
</dbReference>
<dbReference type="KEGG" id="pami:JCM7686_pAMI5p037"/>
<evidence type="ECO:0000313" key="6">
    <source>
        <dbReference type="EMBL" id="AGT11103.1"/>
    </source>
</evidence>
<dbReference type="Proteomes" id="UP000015480">
    <property type="component" value="Plasmid pAMI5"/>
</dbReference>
<comment type="similarity">
    <text evidence="1">Belongs to the LysR transcriptional regulatory family.</text>
</comment>
<gene>
    <name evidence="6" type="ORF">JCM7686_pAMI5p037</name>
</gene>
<evidence type="ECO:0000313" key="7">
    <source>
        <dbReference type="Proteomes" id="UP000015480"/>
    </source>
</evidence>
<dbReference type="Pfam" id="PF00126">
    <property type="entry name" value="HTH_1"/>
    <property type="match status" value="1"/>
</dbReference>
<dbReference type="HOGENOM" id="CLU_039613_37_1_5"/>
<dbReference type="PANTHER" id="PTHR30537:SF74">
    <property type="entry name" value="HTH-TYPE TRANSCRIPTIONAL REGULATOR TRPI"/>
    <property type="match status" value="1"/>
</dbReference>
<dbReference type="InterPro" id="IPR036388">
    <property type="entry name" value="WH-like_DNA-bd_sf"/>
</dbReference>
<keyword evidence="4" id="KW-0804">Transcription</keyword>
<dbReference type="EMBL" id="CP006653">
    <property type="protein sequence ID" value="AGT11103.1"/>
    <property type="molecule type" value="Genomic_DNA"/>
</dbReference>
<dbReference type="RefSeq" id="WP_020952875.1">
    <property type="nucleotide sequence ID" value="NC_022043.1"/>
</dbReference>
<evidence type="ECO:0000256" key="2">
    <source>
        <dbReference type="ARBA" id="ARBA00023015"/>
    </source>
</evidence>
<dbReference type="GO" id="GO:0043565">
    <property type="term" value="F:sequence-specific DNA binding"/>
    <property type="evidence" value="ECO:0007669"/>
    <property type="project" value="TreeGrafter"/>
</dbReference>
<keyword evidence="6" id="KW-0614">Plasmid</keyword>
<dbReference type="FunFam" id="1.10.10.10:FF:000001">
    <property type="entry name" value="LysR family transcriptional regulator"/>
    <property type="match status" value="1"/>
</dbReference>
<dbReference type="AlphaFoldDB" id="S5YI14"/>
<dbReference type="SUPFAM" id="SSF53850">
    <property type="entry name" value="Periplasmic binding protein-like II"/>
    <property type="match status" value="1"/>
</dbReference>
<reference evidence="6 7" key="1">
    <citation type="journal article" date="2014" name="BMC Genomics">
        <title>Architecture and functions of a multipartite genome of the methylotrophic bacterium Paracoccus aminophilus JCM 7686, containing primary and secondary chromids.</title>
        <authorList>
            <person name="Dziewit L."/>
            <person name="Czarnecki J."/>
            <person name="Wibberg D."/>
            <person name="Radlinska M."/>
            <person name="Mrozek P."/>
            <person name="Szymczak M."/>
            <person name="Schluter A."/>
            <person name="Puhler A."/>
            <person name="Bartosik D."/>
        </authorList>
    </citation>
    <scope>NUCLEOTIDE SEQUENCE [LARGE SCALE GENOMIC DNA]</scope>
    <source>
        <strain evidence="6">JCM 7686</strain>
        <plasmid evidence="7">Plasmid pAMI5</plasmid>
    </source>
</reference>
<keyword evidence="7" id="KW-1185">Reference proteome</keyword>
<name>S5YI14_PARAH</name>
<dbReference type="PROSITE" id="PS50931">
    <property type="entry name" value="HTH_LYSR"/>
    <property type="match status" value="1"/>
</dbReference>
<dbReference type="SUPFAM" id="SSF46785">
    <property type="entry name" value="Winged helix' DNA-binding domain"/>
    <property type="match status" value="1"/>
</dbReference>
<evidence type="ECO:0000256" key="1">
    <source>
        <dbReference type="ARBA" id="ARBA00009437"/>
    </source>
</evidence>
<dbReference type="PATRIC" id="fig|1367847.3.peg.4062"/>
<evidence type="ECO:0000259" key="5">
    <source>
        <dbReference type="PROSITE" id="PS50931"/>
    </source>
</evidence>
<keyword evidence="2" id="KW-0805">Transcription regulation</keyword>
<dbReference type="InterPro" id="IPR000847">
    <property type="entry name" value="LysR_HTH_N"/>
</dbReference>
<dbReference type="GO" id="GO:0006351">
    <property type="term" value="P:DNA-templated transcription"/>
    <property type="evidence" value="ECO:0007669"/>
    <property type="project" value="TreeGrafter"/>
</dbReference>
<sequence length="312" mass="34325">MSSARPKTDLRHLPLANLRAFEAAARHMSFSRAAAELHLSDSAISHQISRLELALGFDLFTKVGRGIQLTEAGRAFAATVGAALQDIYGTALRLSEEVEVGGRLTLRCPPMFVSGWLSRNIASFCEAHPQIECHIQLTGNETTPDLAEADLGLVFGAGDWPDLRSVLLEDITIGPVCSPVLLSRLDHGLRHPEDLRRVFLLHWDDGSEWRRWLTEAGQPDTASFTRNLYCSDLGAAIDLALHGVGCALASETLTGLNQREGSLIRPFPETINPNGGWYVVTKPANLELSRVRLFLHWILGRFGRTLAEGFLR</sequence>
<feature type="domain" description="HTH lysR-type" evidence="5">
    <location>
        <begin position="13"/>
        <end position="70"/>
    </location>
</feature>
<dbReference type="Gene3D" id="1.10.10.10">
    <property type="entry name" value="Winged helix-like DNA-binding domain superfamily/Winged helix DNA-binding domain"/>
    <property type="match status" value="1"/>
</dbReference>
<evidence type="ECO:0000256" key="4">
    <source>
        <dbReference type="ARBA" id="ARBA00023163"/>
    </source>
</evidence>
<dbReference type="Pfam" id="PF03466">
    <property type="entry name" value="LysR_substrate"/>
    <property type="match status" value="1"/>
</dbReference>
<keyword evidence="3" id="KW-0238">DNA-binding</keyword>
<dbReference type="InterPro" id="IPR058163">
    <property type="entry name" value="LysR-type_TF_proteobact-type"/>
</dbReference>
<geneLocation type="plasmid" evidence="6 7">
    <name>pAMI5</name>
</geneLocation>
<protein>
    <submittedName>
        <fullName evidence="6">Transcriptional regulator, LysR family</fullName>
    </submittedName>
</protein>
<accession>S5YI14</accession>
<dbReference type="Gene3D" id="3.40.190.10">
    <property type="entry name" value="Periplasmic binding protein-like II"/>
    <property type="match status" value="2"/>
</dbReference>
<organism evidence="6 7">
    <name type="scientific">Paracoccus aminophilus JCM 7686</name>
    <dbReference type="NCBI Taxonomy" id="1367847"/>
    <lineage>
        <taxon>Bacteria</taxon>
        <taxon>Pseudomonadati</taxon>
        <taxon>Pseudomonadota</taxon>
        <taxon>Alphaproteobacteria</taxon>
        <taxon>Rhodobacterales</taxon>
        <taxon>Paracoccaceae</taxon>
        <taxon>Paracoccus</taxon>
    </lineage>
</organism>
<dbReference type="PRINTS" id="PR00039">
    <property type="entry name" value="HTHLYSR"/>
</dbReference>